<accession>A0AC60QYG0</accession>
<name>A0AC60QYG0_IXOPE</name>
<reference evidence="1 2" key="1">
    <citation type="journal article" date="2020" name="Cell">
        <title>Large-Scale Comparative Analyses of Tick Genomes Elucidate Their Genetic Diversity and Vector Capacities.</title>
        <authorList>
            <consortium name="Tick Genome and Microbiome Consortium (TIGMIC)"/>
            <person name="Jia N."/>
            <person name="Wang J."/>
            <person name="Shi W."/>
            <person name="Du L."/>
            <person name="Sun Y."/>
            <person name="Zhan W."/>
            <person name="Jiang J.F."/>
            <person name="Wang Q."/>
            <person name="Zhang B."/>
            <person name="Ji P."/>
            <person name="Bell-Sakyi L."/>
            <person name="Cui X.M."/>
            <person name="Yuan T.T."/>
            <person name="Jiang B.G."/>
            <person name="Yang W.F."/>
            <person name="Lam T.T."/>
            <person name="Chang Q.C."/>
            <person name="Ding S.J."/>
            <person name="Wang X.J."/>
            <person name="Zhu J.G."/>
            <person name="Ruan X.D."/>
            <person name="Zhao L."/>
            <person name="Wei J.T."/>
            <person name="Ye R.Z."/>
            <person name="Que T.C."/>
            <person name="Du C.H."/>
            <person name="Zhou Y.H."/>
            <person name="Cheng J.X."/>
            <person name="Dai P.F."/>
            <person name="Guo W.B."/>
            <person name="Han X.H."/>
            <person name="Huang E.J."/>
            <person name="Li L.F."/>
            <person name="Wei W."/>
            <person name="Gao Y.C."/>
            <person name="Liu J.Z."/>
            <person name="Shao H.Z."/>
            <person name="Wang X."/>
            <person name="Wang C.C."/>
            <person name="Yang T.C."/>
            <person name="Huo Q.B."/>
            <person name="Li W."/>
            <person name="Chen H.Y."/>
            <person name="Chen S.E."/>
            <person name="Zhou L.G."/>
            <person name="Ni X.B."/>
            <person name="Tian J.H."/>
            <person name="Sheng Y."/>
            <person name="Liu T."/>
            <person name="Pan Y.S."/>
            <person name="Xia L.Y."/>
            <person name="Li J."/>
            <person name="Zhao F."/>
            <person name="Cao W.C."/>
        </authorList>
    </citation>
    <scope>NUCLEOTIDE SEQUENCE [LARGE SCALE GENOMIC DNA]</scope>
    <source>
        <strain evidence="1">Iper-2018</strain>
    </source>
</reference>
<evidence type="ECO:0000313" key="1">
    <source>
        <dbReference type="EMBL" id="KAG0443456.1"/>
    </source>
</evidence>
<evidence type="ECO:0000313" key="2">
    <source>
        <dbReference type="Proteomes" id="UP000805193"/>
    </source>
</evidence>
<organism evidence="1 2">
    <name type="scientific">Ixodes persulcatus</name>
    <name type="common">Taiga tick</name>
    <dbReference type="NCBI Taxonomy" id="34615"/>
    <lineage>
        <taxon>Eukaryota</taxon>
        <taxon>Metazoa</taxon>
        <taxon>Ecdysozoa</taxon>
        <taxon>Arthropoda</taxon>
        <taxon>Chelicerata</taxon>
        <taxon>Arachnida</taxon>
        <taxon>Acari</taxon>
        <taxon>Parasitiformes</taxon>
        <taxon>Ixodida</taxon>
        <taxon>Ixodoidea</taxon>
        <taxon>Ixodidae</taxon>
        <taxon>Ixodinae</taxon>
        <taxon>Ixodes</taxon>
    </lineage>
</organism>
<comment type="caution">
    <text evidence="1">The sequence shown here is derived from an EMBL/GenBank/DDBJ whole genome shotgun (WGS) entry which is preliminary data.</text>
</comment>
<protein>
    <submittedName>
        <fullName evidence="1">Uncharacterized protein</fullName>
    </submittedName>
</protein>
<dbReference type="EMBL" id="JABSTQ010003403">
    <property type="protein sequence ID" value="KAG0443456.1"/>
    <property type="molecule type" value="Genomic_DNA"/>
</dbReference>
<gene>
    <name evidence="1" type="ORF">HPB47_014898</name>
</gene>
<proteinExistence type="predicted"/>
<dbReference type="Proteomes" id="UP000805193">
    <property type="component" value="Unassembled WGS sequence"/>
</dbReference>
<sequence>MAASPSNVARRISVFEFASRACDIVFGNAFPLPRVPRPSIRDRENPTERYDGQFLARYRFTKGTMRELLRLLPLQTSTDNRVLLLTPMLQLLVTLRFYGAEILQVVTGDLVNVSQPTVCHAVGVVTQLITGHLFRELVHFHSATKFGTVMCDFYALVHSPSLSGRIDCNHVQIKSPGGDDTKVFRNRKGVFPINVQVTSAEFAICRINSSKAFDIS</sequence>
<keyword evidence="2" id="KW-1185">Reference proteome</keyword>